<protein>
    <recommendedName>
        <fullName evidence="5">LidA long coiled-coil domain-containing protein</fullName>
    </recommendedName>
</protein>
<feature type="coiled-coil region" evidence="1">
    <location>
        <begin position="359"/>
        <end position="386"/>
    </location>
</feature>
<feature type="compositionally biased region" description="Polar residues" evidence="2">
    <location>
        <begin position="401"/>
        <end position="427"/>
    </location>
</feature>
<evidence type="ECO:0000313" key="4">
    <source>
        <dbReference type="Proteomes" id="UP000254968"/>
    </source>
</evidence>
<proteinExistence type="predicted"/>
<reference evidence="3 4" key="1">
    <citation type="submission" date="2018-06" db="EMBL/GenBank/DDBJ databases">
        <authorList>
            <consortium name="Pathogen Informatics"/>
            <person name="Doyle S."/>
        </authorList>
    </citation>
    <scope>NUCLEOTIDE SEQUENCE [LARGE SCALE GENOMIC DNA]</scope>
    <source>
        <strain evidence="3 4">NCTC13315</strain>
    </source>
</reference>
<sequence length="442" mass="49914">MAHGLSSSAEHALLAQNSPLLLTNANGTQVELNELALHNWLVDTLTTPDVTGKEELLSQFGLQNSTQVLTFLKTSAGETVRELVREELIKIVEQEDNLSRQISQEQAEQQRLLAYLLLKLAHKEDEKFKKLCDEAQLQIDKILANNQKTNNANYDDPVQLLALLESIGKLEYELNRALEAKTTELTKVENKLTEIVADRQSTTQHFDDLTTILTDFDGLNRDLASYDDDLSQQAMFPDHTHHFHQADAKISQIIQAIEKHRSREAAPILSQSHQLRQQLNNLKVTFDTAARQNYPIASDTGDVGFVKDNSFVQPINQNRPINFRDLALEILAIQRSAQENKKAHLNFFDVLHANTMHKRNDLINDVKDLKDSQQKLQAMKAQVTAQLHKANEPNAKPALGSSINQPQSFFSSKKTAPTEQEPSTSIYNLNPYSITPKWFSSH</sequence>
<accession>A0A378I1U1</accession>
<name>A0A378I1U1_9GAMM</name>
<keyword evidence="4" id="KW-1185">Reference proteome</keyword>
<evidence type="ECO:0000256" key="2">
    <source>
        <dbReference type="SAM" id="MobiDB-lite"/>
    </source>
</evidence>
<dbReference type="Proteomes" id="UP000254968">
    <property type="component" value="Unassembled WGS sequence"/>
</dbReference>
<dbReference type="RefSeq" id="WP_115302337.1">
    <property type="nucleotide sequence ID" value="NZ_CAAAHO010000001.1"/>
</dbReference>
<organism evidence="3 4">
    <name type="scientific">Legionella beliardensis</name>
    <dbReference type="NCBI Taxonomy" id="91822"/>
    <lineage>
        <taxon>Bacteria</taxon>
        <taxon>Pseudomonadati</taxon>
        <taxon>Pseudomonadota</taxon>
        <taxon>Gammaproteobacteria</taxon>
        <taxon>Legionellales</taxon>
        <taxon>Legionellaceae</taxon>
        <taxon>Legionella</taxon>
    </lineage>
</organism>
<evidence type="ECO:0008006" key="5">
    <source>
        <dbReference type="Google" id="ProtNLM"/>
    </source>
</evidence>
<evidence type="ECO:0000256" key="1">
    <source>
        <dbReference type="SAM" id="Coils"/>
    </source>
</evidence>
<feature type="region of interest" description="Disordered" evidence="2">
    <location>
        <begin position="393"/>
        <end position="427"/>
    </location>
</feature>
<dbReference type="AlphaFoldDB" id="A0A378I1U1"/>
<dbReference type="EMBL" id="UGNV01000001">
    <property type="protein sequence ID" value="STX28606.1"/>
    <property type="molecule type" value="Genomic_DNA"/>
</dbReference>
<evidence type="ECO:0000313" key="3">
    <source>
        <dbReference type="EMBL" id="STX28606.1"/>
    </source>
</evidence>
<keyword evidence="1" id="KW-0175">Coiled coil</keyword>
<gene>
    <name evidence="3" type="ORF">NCTC13315_01137</name>
</gene>